<dbReference type="EMBL" id="VDUZ01000015">
    <property type="protein sequence ID" value="TXL75159.1"/>
    <property type="molecule type" value="Genomic_DNA"/>
</dbReference>
<gene>
    <name evidence="4" type="ORF">FHP25_14855</name>
</gene>
<evidence type="ECO:0000256" key="2">
    <source>
        <dbReference type="ARBA" id="ARBA00023033"/>
    </source>
</evidence>
<sequence>MDVGMQMVFTSHGWNGISDGQVYDEEIRLALLADELGFDVIWSVEHHFFDYSFCPDNTQILSYLVPRLTQAEVGTAAVILPWNEPLRVAEKVALLDHLARGRLRLGIGRGLSRREFAAFRGIGMDESRERFDEAADLILGALRDGYMEGSGKFYPQPRAAIRPKPERSFGDRLYAVASSDDSIESAARLRGRMVMFADRSWEHRLPSVQKHRARYLDLHGSEAPPPMTCDFCYCTADAASAQARASSHLSTYLDSILEHYEIMGDHFTATKGYAAYAEASRSLKKMGKDGFLKGFMNATTWGTPDRILRKLEERRALLGSFELATSFRFGGIPYEEAESSLRLFAKEVLPVLKQWR</sequence>
<dbReference type="OrthoDB" id="7247902at2"/>
<dbReference type="Proteomes" id="UP000321638">
    <property type="component" value="Unassembled WGS sequence"/>
</dbReference>
<evidence type="ECO:0000256" key="1">
    <source>
        <dbReference type="ARBA" id="ARBA00023002"/>
    </source>
</evidence>
<protein>
    <submittedName>
        <fullName evidence="4">LLM class flavin-dependent oxidoreductase</fullName>
    </submittedName>
</protein>
<dbReference type="GO" id="GO:0004497">
    <property type="term" value="F:monooxygenase activity"/>
    <property type="evidence" value="ECO:0007669"/>
    <property type="project" value="UniProtKB-KW"/>
</dbReference>
<dbReference type="Gene3D" id="3.20.20.30">
    <property type="entry name" value="Luciferase-like domain"/>
    <property type="match status" value="1"/>
</dbReference>
<dbReference type="InterPro" id="IPR050766">
    <property type="entry name" value="Bact_Lucif_Oxidored"/>
</dbReference>
<dbReference type="AlphaFoldDB" id="A0A5C8PLS6"/>
<comment type="caution">
    <text evidence="4">The sequence shown here is derived from an EMBL/GenBank/DDBJ whole genome shotgun (WGS) entry which is preliminary data.</text>
</comment>
<dbReference type="PANTHER" id="PTHR30137">
    <property type="entry name" value="LUCIFERASE-LIKE MONOOXYGENASE"/>
    <property type="match status" value="1"/>
</dbReference>
<keyword evidence="5" id="KW-1185">Reference proteome</keyword>
<dbReference type="RefSeq" id="WP_147847730.1">
    <property type="nucleotide sequence ID" value="NZ_VDUZ01000015.1"/>
</dbReference>
<feature type="domain" description="Luciferase-like" evidence="3">
    <location>
        <begin position="7"/>
        <end position="317"/>
    </location>
</feature>
<keyword evidence="2" id="KW-0503">Monooxygenase</keyword>
<name>A0A5C8PLS6_9HYPH</name>
<dbReference type="GO" id="GO:0016705">
    <property type="term" value="F:oxidoreductase activity, acting on paired donors, with incorporation or reduction of molecular oxygen"/>
    <property type="evidence" value="ECO:0007669"/>
    <property type="project" value="InterPro"/>
</dbReference>
<dbReference type="PANTHER" id="PTHR30137:SF8">
    <property type="entry name" value="BLR5498 PROTEIN"/>
    <property type="match status" value="1"/>
</dbReference>
<dbReference type="Pfam" id="PF00296">
    <property type="entry name" value="Bac_luciferase"/>
    <property type="match status" value="1"/>
</dbReference>
<dbReference type="SUPFAM" id="SSF51679">
    <property type="entry name" value="Bacterial luciferase-like"/>
    <property type="match status" value="1"/>
</dbReference>
<dbReference type="InterPro" id="IPR036661">
    <property type="entry name" value="Luciferase-like_sf"/>
</dbReference>
<dbReference type="GO" id="GO:0005829">
    <property type="term" value="C:cytosol"/>
    <property type="evidence" value="ECO:0007669"/>
    <property type="project" value="TreeGrafter"/>
</dbReference>
<accession>A0A5C8PLS6</accession>
<evidence type="ECO:0000313" key="4">
    <source>
        <dbReference type="EMBL" id="TXL75159.1"/>
    </source>
</evidence>
<evidence type="ECO:0000313" key="5">
    <source>
        <dbReference type="Proteomes" id="UP000321638"/>
    </source>
</evidence>
<proteinExistence type="predicted"/>
<evidence type="ECO:0000259" key="3">
    <source>
        <dbReference type="Pfam" id="PF00296"/>
    </source>
</evidence>
<keyword evidence="1" id="KW-0560">Oxidoreductase</keyword>
<reference evidence="4 5" key="1">
    <citation type="submission" date="2019-06" db="EMBL/GenBank/DDBJ databases">
        <title>New taxonomy in bacterial strain CC-CFT640, isolated from vineyard.</title>
        <authorList>
            <person name="Lin S.-Y."/>
            <person name="Tsai C.-F."/>
            <person name="Young C.-C."/>
        </authorList>
    </citation>
    <scope>NUCLEOTIDE SEQUENCE [LARGE SCALE GENOMIC DNA]</scope>
    <source>
        <strain evidence="4 5">CC-CFT640</strain>
    </source>
</reference>
<dbReference type="InterPro" id="IPR011251">
    <property type="entry name" value="Luciferase-like_dom"/>
</dbReference>
<organism evidence="4 5">
    <name type="scientific">Vineibacter terrae</name>
    <dbReference type="NCBI Taxonomy" id="2586908"/>
    <lineage>
        <taxon>Bacteria</taxon>
        <taxon>Pseudomonadati</taxon>
        <taxon>Pseudomonadota</taxon>
        <taxon>Alphaproteobacteria</taxon>
        <taxon>Hyphomicrobiales</taxon>
        <taxon>Vineibacter</taxon>
    </lineage>
</organism>